<keyword evidence="3" id="KW-1185">Reference proteome</keyword>
<proteinExistence type="predicted"/>
<organism evidence="2 3">
    <name type="scientific">Flavobacterium alkalisoli</name>
    <dbReference type="NCBI Taxonomy" id="2602769"/>
    <lineage>
        <taxon>Bacteria</taxon>
        <taxon>Pseudomonadati</taxon>
        <taxon>Bacteroidota</taxon>
        <taxon>Flavobacteriia</taxon>
        <taxon>Flavobacteriales</taxon>
        <taxon>Flavobacteriaceae</taxon>
        <taxon>Flavobacterium</taxon>
    </lineage>
</organism>
<evidence type="ECO:0008006" key="4">
    <source>
        <dbReference type="Google" id="ProtNLM"/>
    </source>
</evidence>
<evidence type="ECO:0000256" key="1">
    <source>
        <dbReference type="SAM" id="SignalP"/>
    </source>
</evidence>
<dbReference type="PROSITE" id="PS51257">
    <property type="entry name" value="PROKAR_LIPOPROTEIN"/>
    <property type="match status" value="1"/>
</dbReference>
<dbReference type="EMBL" id="CP042831">
    <property type="protein sequence ID" value="QEE50110.1"/>
    <property type="molecule type" value="Genomic_DNA"/>
</dbReference>
<feature type="chain" id="PRO_5022999303" description="DUF4377 domain-containing protein" evidence="1">
    <location>
        <begin position="23"/>
        <end position="190"/>
    </location>
</feature>
<gene>
    <name evidence="2" type="ORF">FUA48_11120</name>
</gene>
<evidence type="ECO:0000313" key="3">
    <source>
        <dbReference type="Proteomes" id="UP000321222"/>
    </source>
</evidence>
<accession>A0A5B9FSV7</accession>
<name>A0A5B9FSV7_9FLAO</name>
<sequence length="190" mass="22260">MKHNKLLLPLLFFILFSCTQKSQEMQENLIITVGSGMDPSEPRYGIELKGDTVFYCEEINPQETFKDTFLYKYYYCIVGKEKVNDILNRSKAVFDNKLDYGYIDDANFYQIDINTYFDDKDKPIDTLTTTFYLEHLEEDEQLKVVNDILALKDCDLKPMKYHLFNSGILQYRLPPPPPPVKMNAPPKEIK</sequence>
<dbReference type="KEGG" id="fak:FUA48_11120"/>
<dbReference type="AlphaFoldDB" id="A0A5B9FSV7"/>
<reference evidence="2 3" key="1">
    <citation type="submission" date="2019-08" db="EMBL/GenBank/DDBJ databases">
        <title>Flavobacterium alkalisoli sp. nov., isolated from rhizosphere soil of Suaeda salsa.</title>
        <authorList>
            <person name="Sun J.-Q."/>
            <person name="Xu L."/>
        </authorList>
    </citation>
    <scope>NUCLEOTIDE SEQUENCE [LARGE SCALE GENOMIC DNA]</scope>
    <source>
        <strain evidence="2 3">XS-5</strain>
    </source>
</reference>
<dbReference type="OrthoDB" id="1262668at2"/>
<dbReference type="RefSeq" id="WP_147583598.1">
    <property type="nucleotide sequence ID" value="NZ_CP042831.1"/>
</dbReference>
<evidence type="ECO:0000313" key="2">
    <source>
        <dbReference type="EMBL" id="QEE50110.1"/>
    </source>
</evidence>
<keyword evidence="1" id="KW-0732">Signal</keyword>
<feature type="signal peptide" evidence="1">
    <location>
        <begin position="1"/>
        <end position="22"/>
    </location>
</feature>
<dbReference type="Proteomes" id="UP000321222">
    <property type="component" value="Chromosome"/>
</dbReference>
<protein>
    <recommendedName>
        <fullName evidence="4">DUF4377 domain-containing protein</fullName>
    </recommendedName>
</protein>